<dbReference type="PANTHER" id="PTHR39267:SF1">
    <property type="entry name" value="SURVIVAL MOTOR NEURON PROTEIN"/>
    <property type="match status" value="1"/>
</dbReference>
<dbReference type="SMART" id="SM00333">
    <property type="entry name" value="TUDOR"/>
    <property type="match status" value="1"/>
</dbReference>
<evidence type="ECO:0000313" key="11">
    <source>
        <dbReference type="RefSeq" id="XP_014483338.1"/>
    </source>
</evidence>
<dbReference type="Pfam" id="PF20635">
    <property type="entry name" value="SMN_YG-box"/>
    <property type="match status" value="1"/>
</dbReference>
<dbReference type="Gene3D" id="3.40.190.10">
    <property type="entry name" value="Periplasmic binding protein-like II"/>
    <property type="match status" value="1"/>
</dbReference>
<evidence type="ECO:0000256" key="4">
    <source>
        <dbReference type="ARBA" id="ARBA00022664"/>
    </source>
</evidence>
<comment type="similarity">
    <text evidence="3">Belongs to the SMN family.</text>
</comment>
<sequence>MSDNSNLLFVRGDGVNEDETTWDDTALIKAYDRAVSLAKEEVAKRIARDPQGRLSKQQSQNSKRSNQAKKPVKKWTIGAPCRTVYTADGEIYEAIVTKIYENSDVCMVKFIGYDNTEEVKLDSLLESNGLESQIAQQKNAFAEKTEQQACDSDASNYSVRQNSKQMNGEKMDCDTEDPRLYKNSFMPGPFFDMSIDGVPPAPPLPPQLMAKLPENDTDALSSMLMSWYISGFHTGYYHGMKQANLKWQKRKNC</sequence>
<keyword evidence="10" id="KW-1185">Reference proteome</keyword>
<keyword evidence="4" id="KW-0507">mRNA processing</keyword>
<feature type="region of interest" description="Disordered" evidence="8">
    <location>
        <begin position="47"/>
        <end position="73"/>
    </location>
</feature>
<reference evidence="11" key="1">
    <citation type="submission" date="2025-08" db="UniProtKB">
        <authorList>
            <consortium name="RefSeq"/>
        </authorList>
    </citation>
    <scope>IDENTIFICATION</scope>
</reference>
<evidence type="ECO:0000256" key="6">
    <source>
        <dbReference type="ARBA" id="ARBA00023242"/>
    </source>
</evidence>
<dbReference type="CTD" id="39844"/>
<dbReference type="PROSITE" id="PS50304">
    <property type="entry name" value="TUDOR"/>
    <property type="match status" value="1"/>
</dbReference>
<dbReference type="InterPro" id="IPR047313">
    <property type="entry name" value="SMN_C"/>
</dbReference>
<feature type="compositionally biased region" description="Low complexity" evidence="8">
    <location>
        <begin position="55"/>
        <end position="65"/>
    </location>
</feature>
<keyword evidence="6" id="KW-0539">Nucleus</keyword>
<protein>
    <submittedName>
        <fullName evidence="11">Survival motor neuron protein</fullName>
    </submittedName>
</protein>
<evidence type="ECO:0000256" key="3">
    <source>
        <dbReference type="ARBA" id="ARBA00005371"/>
    </source>
</evidence>
<evidence type="ECO:0000256" key="1">
    <source>
        <dbReference type="ARBA" id="ARBA00004216"/>
    </source>
</evidence>
<dbReference type="GO" id="GO:0003723">
    <property type="term" value="F:RNA binding"/>
    <property type="evidence" value="ECO:0007669"/>
    <property type="project" value="InterPro"/>
</dbReference>
<accession>A0A6P3XZG1</accession>
<dbReference type="PANTHER" id="PTHR39267">
    <property type="entry name" value="SURVIVAL MOTOR NEURON-LIKE PROTEIN 1"/>
    <property type="match status" value="1"/>
</dbReference>
<dbReference type="Pfam" id="PF06003">
    <property type="entry name" value="SMN_Tudor"/>
    <property type="match status" value="1"/>
</dbReference>
<dbReference type="CDD" id="cd22852">
    <property type="entry name" value="SMN_C"/>
    <property type="match status" value="1"/>
</dbReference>
<dbReference type="KEGG" id="dqu:106748919"/>
<dbReference type="OrthoDB" id="197400at2759"/>
<dbReference type="InterPro" id="IPR010304">
    <property type="entry name" value="SMN_Tudor"/>
</dbReference>
<evidence type="ECO:0000256" key="2">
    <source>
        <dbReference type="ARBA" id="ARBA00004408"/>
    </source>
</evidence>
<keyword evidence="5" id="KW-0508">mRNA splicing</keyword>
<evidence type="ECO:0000256" key="8">
    <source>
        <dbReference type="SAM" id="MobiDB-lite"/>
    </source>
</evidence>
<feature type="domain" description="Tudor" evidence="9">
    <location>
        <begin position="74"/>
        <end position="137"/>
    </location>
</feature>
<dbReference type="SUPFAM" id="SSF63748">
    <property type="entry name" value="Tudor/PWWP/MBT"/>
    <property type="match status" value="1"/>
</dbReference>
<dbReference type="GO" id="GO:0097504">
    <property type="term" value="C:Gemini of Cajal bodies"/>
    <property type="evidence" value="ECO:0007669"/>
    <property type="project" value="UniProtKB-SubCell"/>
</dbReference>
<dbReference type="Proteomes" id="UP000515204">
    <property type="component" value="Unplaced"/>
</dbReference>
<name>A0A6P3XZG1_DINQU</name>
<dbReference type="GO" id="GO:0006397">
    <property type="term" value="P:mRNA processing"/>
    <property type="evidence" value="ECO:0007669"/>
    <property type="project" value="UniProtKB-KW"/>
</dbReference>
<proteinExistence type="inferred from homology"/>
<organism evidence="10 11">
    <name type="scientific">Dinoponera quadriceps</name>
    <name type="common">South American ant</name>
    <dbReference type="NCBI Taxonomy" id="609295"/>
    <lineage>
        <taxon>Eukaryota</taxon>
        <taxon>Metazoa</taxon>
        <taxon>Ecdysozoa</taxon>
        <taxon>Arthropoda</taxon>
        <taxon>Hexapoda</taxon>
        <taxon>Insecta</taxon>
        <taxon>Pterygota</taxon>
        <taxon>Neoptera</taxon>
        <taxon>Endopterygota</taxon>
        <taxon>Hymenoptera</taxon>
        <taxon>Apocrita</taxon>
        <taxon>Aculeata</taxon>
        <taxon>Formicoidea</taxon>
        <taxon>Formicidae</taxon>
        <taxon>Ponerinae</taxon>
        <taxon>Ponerini</taxon>
        <taxon>Dinoponera</taxon>
    </lineage>
</organism>
<dbReference type="Gene3D" id="2.30.30.140">
    <property type="match status" value="1"/>
</dbReference>
<dbReference type="InterPro" id="IPR040424">
    <property type="entry name" value="Smn1"/>
</dbReference>
<evidence type="ECO:0000259" key="9">
    <source>
        <dbReference type="PROSITE" id="PS50304"/>
    </source>
</evidence>
<dbReference type="InterPro" id="IPR049481">
    <property type="entry name" value="SMN_G2-BD"/>
</dbReference>
<dbReference type="InterPro" id="IPR002999">
    <property type="entry name" value="Tudor"/>
</dbReference>
<evidence type="ECO:0000313" key="10">
    <source>
        <dbReference type="Proteomes" id="UP000515204"/>
    </source>
</evidence>
<gene>
    <name evidence="11" type="primary">LOC106748919</name>
</gene>
<dbReference type="AlphaFoldDB" id="A0A6P3XZG1"/>
<evidence type="ECO:0000256" key="5">
    <source>
        <dbReference type="ARBA" id="ARBA00023187"/>
    </source>
</evidence>
<dbReference type="GeneID" id="106748919"/>
<comment type="subcellular location">
    <subcellularLocation>
        <location evidence="1">Cytoplasm</location>
        <location evidence="1">Myofibril</location>
        <location evidence="1">Sarcomere</location>
        <location evidence="1">Z line</location>
    </subcellularLocation>
    <subcellularLocation>
        <location evidence="2">Nucleus</location>
        <location evidence="2">Cajal body</location>
    </subcellularLocation>
    <subcellularLocation>
        <location evidence="7">Nucleus</location>
        <location evidence="7">Gem</location>
    </subcellularLocation>
</comment>
<dbReference type="Pfam" id="PF20636">
    <property type="entry name" value="SMN_G2-BD"/>
    <property type="match status" value="1"/>
</dbReference>
<dbReference type="CDD" id="cd22851">
    <property type="entry name" value="SMN_N"/>
    <property type="match status" value="1"/>
</dbReference>
<dbReference type="GO" id="GO:0008380">
    <property type="term" value="P:RNA splicing"/>
    <property type="evidence" value="ECO:0007669"/>
    <property type="project" value="UniProtKB-KW"/>
</dbReference>
<dbReference type="GO" id="GO:0015030">
    <property type="term" value="C:Cajal body"/>
    <property type="evidence" value="ECO:0007669"/>
    <property type="project" value="UniProtKB-SubCell"/>
</dbReference>
<evidence type="ECO:0000256" key="7">
    <source>
        <dbReference type="ARBA" id="ARBA00034695"/>
    </source>
</evidence>
<dbReference type="GO" id="GO:0030018">
    <property type="term" value="C:Z disc"/>
    <property type="evidence" value="ECO:0007669"/>
    <property type="project" value="UniProtKB-SubCell"/>
</dbReference>
<dbReference type="RefSeq" id="XP_014483338.1">
    <property type="nucleotide sequence ID" value="XM_014627852.1"/>
</dbReference>